<organism evidence="1 2">
    <name type="scientific">Candidatus Accumulibacter phosphatis</name>
    <dbReference type="NCBI Taxonomy" id="327160"/>
    <lineage>
        <taxon>Bacteria</taxon>
        <taxon>Pseudomonadati</taxon>
        <taxon>Pseudomonadota</taxon>
        <taxon>Betaproteobacteria</taxon>
        <taxon>Candidatus Accumulibacter</taxon>
    </lineage>
</organism>
<reference evidence="1 2" key="1">
    <citation type="submission" date="2014-02" db="EMBL/GenBank/DDBJ databases">
        <title>Expanding our view of genomic diversity in Candidatus Accumulibacter clades.</title>
        <authorList>
            <person name="Skennerton C.T."/>
            <person name="Barr J.J."/>
            <person name="Slater F.R."/>
            <person name="Bond P.L."/>
            <person name="Tyson G.W."/>
        </authorList>
    </citation>
    <scope>NUCLEOTIDE SEQUENCE [LARGE SCALE GENOMIC DNA]</scope>
    <source>
        <strain evidence="2">BA-91</strain>
    </source>
</reference>
<comment type="caution">
    <text evidence="1">The sequence shown here is derived from an EMBL/GenBank/DDBJ whole genome shotgun (WGS) entry which is preliminary data.</text>
</comment>
<proteinExistence type="predicted"/>
<accession>A0A080LZ20</accession>
<protein>
    <submittedName>
        <fullName evidence="1">Uncharacterized protein</fullName>
    </submittedName>
</protein>
<name>A0A080LZ20_9PROT</name>
<gene>
    <name evidence="1" type="ORF">AW09_001515</name>
</gene>
<dbReference type="EMBL" id="JDVG02000259">
    <property type="protein sequence ID" value="KFB73255.1"/>
    <property type="molecule type" value="Genomic_DNA"/>
</dbReference>
<dbReference type="Proteomes" id="UP000020077">
    <property type="component" value="Unassembled WGS sequence"/>
</dbReference>
<sequence>MAPQDAAVESLQRCQWQQRARRQCGPERHDAWLHAGLQHAHQTLTDIDRHRRLRGRAGVWLGARRCRMAHEVPGLRPGFDEPTVLQLVQRLQYR</sequence>
<evidence type="ECO:0000313" key="1">
    <source>
        <dbReference type="EMBL" id="KFB73255.1"/>
    </source>
</evidence>
<dbReference type="AlphaFoldDB" id="A0A080LZ20"/>
<evidence type="ECO:0000313" key="2">
    <source>
        <dbReference type="Proteomes" id="UP000020077"/>
    </source>
</evidence>